<name>V9G1L3_PHYNI</name>
<accession>V9G1L3</accession>
<keyword evidence="2" id="KW-1185">Reference proteome</keyword>
<feature type="non-terminal residue" evidence="1">
    <location>
        <position position="1"/>
    </location>
</feature>
<organism evidence="1 2">
    <name type="scientific">Phytophthora nicotianae P1569</name>
    <dbReference type="NCBI Taxonomy" id="1317065"/>
    <lineage>
        <taxon>Eukaryota</taxon>
        <taxon>Sar</taxon>
        <taxon>Stramenopiles</taxon>
        <taxon>Oomycota</taxon>
        <taxon>Peronosporomycetes</taxon>
        <taxon>Peronosporales</taxon>
        <taxon>Peronosporaceae</taxon>
        <taxon>Phytophthora</taxon>
    </lineage>
</organism>
<dbReference type="EMBL" id="ANIZ01000127">
    <property type="protein sequence ID" value="ETI56908.1"/>
    <property type="molecule type" value="Genomic_DNA"/>
</dbReference>
<sequence length="49" mass="5487">GFLVTGHLGLAVLKRRGLDILQYNGEIFGLEDADWQCSLEGDFDQFLSE</sequence>
<gene>
    <name evidence="1" type="ORF">F443_00733</name>
</gene>
<evidence type="ECO:0000313" key="2">
    <source>
        <dbReference type="Proteomes" id="UP000018721"/>
    </source>
</evidence>
<comment type="caution">
    <text evidence="1">The sequence shown here is derived from an EMBL/GenBank/DDBJ whole genome shotgun (WGS) entry which is preliminary data.</text>
</comment>
<dbReference type="AlphaFoldDB" id="V9G1L3"/>
<proteinExistence type="predicted"/>
<evidence type="ECO:0000313" key="1">
    <source>
        <dbReference type="EMBL" id="ETI56908.1"/>
    </source>
</evidence>
<dbReference type="Proteomes" id="UP000018721">
    <property type="component" value="Unassembled WGS sequence"/>
</dbReference>
<reference evidence="1 2" key="1">
    <citation type="submission" date="2013-11" db="EMBL/GenBank/DDBJ databases">
        <title>The Genome Sequence of Phytophthora parasitica P1569.</title>
        <authorList>
            <consortium name="The Broad Institute Genomics Platform"/>
            <person name="Russ C."/>
            <person name="Tyler B."/>
            <person name="Panabieres F."/>
            <person name="Shan W."/>
            <person name="Tripathy S."/>
            <person name="Grunwald N."/>
            <person name="Machado M."/>
            <person name="Johnson C.S."/>
            <person name="Arredondo F."/>
            <person name="Hong C."/>
            <person name="Coffey M."/>
            <person name="Young S.K."/>
            <person name="Zeng Q."/>
            <person name="Gargeya S."/>
            <person name="Fitzgerald M."/>
            <person name="Abouelleil A."/>
            <person name="Alvarado L."/>
            <person name="Chapman S.B."/>
            <person name="Gainer-Dewar J."/>
            <person name="Goldberg J."/>
            <person name="Griggs A."/>
            <person name="Gujja S."/>
            <person name="Hansen M."/>
            <person name="Howarth C."/>
            <person name="Imamovic A."/>
            <person name="Ireland A."/>
            <person name="Larimer J."/>
            <person name="McCowan C."/>
            <person name="Murphy C."/>
            <person name="Pearson M."/>
            <person name="Poon T.W."/>
            <person name="Priest M."/>
            <person name="Roberts A."/>
            <person name="Saif S."/>
            <person name="Shea T."/>
            <person name="Sykes S."/>
            <person name="Wortman J."/>
            <person name="Nusbaum C."/>
            <person name="Birren B."/>
        </authorList>
    </citation>
    <scope>NUCLEOTIDE SEQUENCE [LARGE SCALE GENOMIC DNA]</scope>
    <source>
        <strain evidence="1 2">P1569</strain>
    </source>
</reference>
<protein>
    <submittedName>
        <fullName evidence="1">Uncharacterized protein</fullName>
    </submittedName>
</protein>
<dbReference type="HOGENOM" id="CLU_3147747_0_0_1"/>